<dbReference type="PROSITE" id="PS50157">
    <property type="entry name" value="ZINC_FINGER_C2H2_2"/>
    <property type="match status" value="8"/>
</dbReference>
<accession>A0A1S3S1C5</accession>
<dbReference type="PANTHER" id="PTHR23226">
    <property type="entry name" value="ZINC FINGER AND SCAN DOMAIN-CONTAINING"/>
    <property type="match status" value="1"/>
</dbReference>
<dbReference type="GO" id="GO:0000122">
    <property type="term" value="P:negative regulation of transcription by RNA polymerase II"/>
    <property type="evidence" value="ECO:0007669"/>
    <property type="project" value="UniProtKB-ARBA"/>
</dbReference>
<dbReference type="GO" id="GO:0008270">
    <property type="term" value="F:zinc ion binding"/>
    <property type="evidence" value="ECO:0007669"/>
    <property type="project" value="UniProtKB-KW"/>
</dbReference>
<dbReference type="Proteomes" id="UP001652741">
    <property type="component" value="Chromosome ssa06"/>
</dbReference>
<organism evidence="8 9">
    <name type="scientific">Salmo salar</name>
    <name type="common">Atlantic salmon</name>
    <dbReference type="NCBI Taxonomy" id="8030"/>
    <lineage>
        <taxon>Eukaryota</taxon>
        <taxon>Metazoa</taxon>
        <taxon>Chordata</taxon>
        <taxon>Craniata</taxon>
        <taxon>Vertebrata</taxon>
        <taxon>Euteleostomi</taxon>
        <taxon>Actinopterygii</taxon>
        <taxon>Neopterygii</taxon>
        <taxon>Teleostei</taxon>
        <taxon>Protacanthopterygii</taxon>
        <taxon>Salmoniformes</taxon>
        <taxon>Salmonidae</taxon>
        <taxon>Salmoninae</taxon>
        <taxon>Salmo</taxon>
    </lineage>
</organism>
<dbReference type="SMART" id="SM00355">
    <property type="entry name" value="ZnF_C2H2"/>
    <property type="match status" value="8"/>
</dbReference>
<feature type="domain" description="C2H2-type" evidence="7">
    <location>
        <begin position="271"/>
        <end position="298"/>
    </location>
</feature>
<gene>
    <name evidence="9" type="primary">LOC106606298</name>
</gene>
<proteinExistence type="predicted"/>
<evidence type="ECO:0000256" key="2">
    <source>
        <dbReference type="ARBA" id="ARBA00022737"/>
    </source>
</evidence>
<dbReference type="GO" id="GO:0045595">
    <property type="term" value="P:regulation of cell differentiation"/>
    <property type="evidence" value="ECO:0007669"/>
    <property type="project" value="UniProtKB-ARBA"/>
</dbReference>
<feature type="domain" description="C2H2-type" evidence="7">
    <location>
        <begin position="327"/>
        <end position="354"/>
    </location>
</feature>
<evidence type="ECO:0000256" key="5">
    <source>
        <dbReference type="PROSITE-ProRule" id="PRU00042"/>
    </source>
</evidence>
<feature type="domain" description="C2H2-type" evidence="7">
    <location>
        <begin position="243"/>
        <end position="270"/>
    </location>
</feature>
<evidence type="ECO:0000259" key="7">
    <source>
        <dbReference type="PROSITE" id="PS50157"/>
    </source>
</evidence>
<dbReference type="InterPro" id="IPR013087">
    <property type="entry name" value="Znf_C2H2_type"/>
</dbReference>
<sequence>MLNGHRRRRIEHQILLVRCTDSAAVISLVFYRLPLLGLRELQLSVLSKRTFQQSRVEVDDNRILGETGVERFIDLDQDRTSPSPSTLPESPSCNSPGSALLQGLKRVSSLLIDCRKTPGQSGTSRGGHEEDGDLISSRDTPKRGYLGGRGLSAQLQSHVADEAEKCLSRSEHFKKHQQRRIGKKRHHCCSDCGKNFTSRSCFIIHQRIHTGERPYFCSQCGKRHISAGRLKEHQRIHTGEKPYRCSQCGKSFALSGTLKSHLRIHTGEKPYCCSQCGRSFTVSTALKSHLRVHTGEKPYCCSQCGKGFTVSSALKSHLIIHTGERPYPCLRCGKSFVSAGNLTVHKRIHTGERPYSCDQCGKSFALASVLTSHRRIHTGKKPYSCEQCGKSFAVASSLTRHQRTHTGEKPYVCLCGKSFAQLGTMKSHQKTKTCPISSPSYTAPVPDP</sequence>
<dbReference type="GeneID" id="106606298"/>
<protein>
    <submittedName>
        <fullName evidence="9">Zinc finger protein 391 isoform X2</fullName>
    </submittedName>
</protein>
<dbReference type="InterPro" id="IPR036236">
    <property type="entry name" value="Znf_C2H2_sf"/>
</dbReference>
<dbReference type="PROSITE" id="PS00028">
    <property type="entry name" value="ZINC_FINGER_C2H2_1"/>
    <property type="match status" value="7"/>
</dbReference>
<keyword evidence="8" id="KW-1185">Reference proteome</keyword>
<dbReference type="PANTHER" id="PTHR23226:SF377">
    <property type="entry name" value="ZINC FINGER AND SCAN DOMAIN-CONTAINING PROTEIN 20"/>
    <property type="match status" value="1"/>
</dbReference>
<keyword evidence="1" id="KW-0479">Metal-binding</keyword>
<dbReference type="AlphaFoldDB" id="A0A1S3S1C5"/>
<feature type="domain" description="C2H2-type" evidence="7">
    <location>
        <begin position="215"/>
        <end position="242"/>
    </location>
</feature>
<dbReference type="RefSeq" id="XP_014057964.2">
    <property type="nucleotide sequence ID" value="XM_014202489.2"/>
</dbReference>
<dbReference type="Gene3D" id="3.30.160.60">
    <property type="entry name" value="Classic Zinc Finger"/>
    <property type="match status" value="9"/>
</dbReference>
<evidence type="ECO:0000256" key="6">
    <source>
        <dbReference type="SAM" id="MobiDB-lite"/>
    </source>
</evidence>
<dbReference type="Pfam" id="PF00096">
    <property type="entry name" value="zf-C2H2"/>
    <property type="match status" value="6"/>
</dbReference>
<name>A0A1S3S1C5_SALSA</name>
<feature type="domain" description="C2H2-type" evidence="7">
    <location>
        <begin position="299"/>
        <end position="326"/>
    </location>
</feature>
<feature type="domain" description="C2H2-type" evidence="7">
    <location>
        <begin position="355"/>
        <end position="382"/>
    </location>
</feature>
<evidence type="ECO:0000313" key="9">
    <source>
        <dbReference type="RefSeq" id="XP_014057964.2"/>
    </source>
</evidence>
<evidence type="ECO:0000313" key="8">
    <source>
        <dbReference type="Proteomes" id="UP001652741"/>
    </source>
</evidence>
<keyword evidence="3 5" id="KW-0863">Zinc-finger</keyword>
<keyword evidence="2" id="KW-0677">Repeat</keyword>
<dbReference type="GO" id="GO:0005634">
    <property type="term" value="C:nucleus"/>
    <property type="evidence" value="ECO:0007669"/>
    <property type="project" value="UniProtKB-ARBA"/>
</dbReference>
<feature type="domain" description="C2H2-type" evidence="7">
    <location>
        <begin position="383"/>
        <end position="410"/>
    </location>
</feature>
<feature type="region of interest" description="Disordered" evidence="6">
    <location>
        <begin position="116"/>
        <end position="149"/>
    </location>
</feature>
<evidence type="ECO:0000256" key="3">
    <source>
        <dbReference type="ARBA" id="ARBA00022771"/>
    </source>
</evidence>
<evidence type="ECO:0000256" key="1">
    <source>
        <dbReference type="ARBA" id="ARBA00022723"/>
    </source>
</evidence>
<dbReference type="KEGG" id="sasa:106606335"/>
<feature type="region of interest" description="Disordered" evidence="6">
    <location>
        <begin position="74"/>
        <end position="96"/>
    </location>
</feature>
<reference evidence="9" key="1">
    <citation type="submission" date="2025-08" db="UniProtKB">
        <authorList>
            <consortium name="RefSeq"/>
        </authorList>
    </citation>
    <scope>IDENTIFICATION</scope>
</reference>
<feature type="compositionally biased region" description="Low complexity" evidence="6">
    <location>
        <begin position="80"/>
        <end position="92"/>
    </location>
</feature>
<keyword evidence="4" id="KW-0862">Zinc</keyword>
<dbReference type="GO" id="GO:0000978">
    <property type="term" value="F:RNA polymerase II cis-regulatory region sequence-specific DNA binding"/>
    <property type="evidence" value="ECO:0007669"/>
    <property type="project" value="TreeGrafter"/>
</dbReference>
<dbReference type="GO" id="GO:0000981">
    <property type="term" value="F:DNA-binding transcription factor activity, RNA polymerase II-specific"/>
    <property type="evidence" value="ECO:0007669"/>
    <property type="project" value="TreeGrafter"/>
</dbReference>
<feature type="domain" description="C2H2-type" evidence="7">
    <location>
        <begin position="187"/>
        <end position="214"/>
    </location>
</feature>
<evidence type="ECO:0000256" key="4">
    <source>
        <dbReference type="ARBA" id="ARBA00022833"/>
    </source>
</evidence>
<dbReference type="SUPFAM" id="SSF57667">
    <property type="entry name" value="beta-beta-alpha zinc fingers"/>
    <property type="match status" value="5"/>
</dbReference>